<dbReference type="RefSeq" id="WP_183664458.1">
    <property type="nucleotide sequence ID" value="NZ_JACHXN010000020.1"/>
</dbReference>
<dbReference type="GO" id="GO:0016740">
    <property type="term" value="F:transferase activity"/>
    <property type="evidence" value="ECO:0007669"/>
    <property type="project" value="UniProtKB-KW"/>
</dbReference>
<proteinExistence type="predicted"/>
<organism evidence="1 2">
    <name type="scientific">Phyllobacterium trifolii</name>
    <dbReference type="NCBI Taxonomy" id="300193"/>
    <lineage>
        <taxon>Bacteria</taxon>
        <taxon>Pseudomonadati</taxon>
        <taxon>Pseudomonadota</taxon>
        <taxon>Alphaproteobacteria</taxon>
        <taxon>Hyphomicrobiales</taxon>
        <taxon>Phyllobacteriaceae</taxon>
        <taxon>Phyllobacterium</taxon>
    </lineage>
</organism>
<reference evidence="1 2" key="1">
    <citation type="submission" date="2020-08" db="EMBL/GenBank/DDBJ databases">
        <title>Genomic Encyclopedia of Type Strains, Phase III (KMG-III): the genomes of soil and plant-associated and newly described type strains.</title>
        <authorList>
            <person name="Whitman W."/>
        </authorList>
    </citation>
    <scope>NUCLEOTIDE SEQUENCE [LARGE SCALE GENOMIC DNA]</scope>
    <source>
        <strain evidence="1 2">CECT 7015</strain>
    </source>
</reference>
<protein>
    <submittedName>
        <fullName evidence="1">Putative nucleotidyltransferase component of viral defense system</fullName>
    </submittedName>
</protein>
<keyword evidence="1" id="KW-0808">Transferase</keyword>
<dbReference type="Gene3D" id="3.10.450.620">
    <property type="entry name" value="JHP933, nucleotidyltransferase-like core domain"/>
    <property type="match status" value="1"/>
</dbReference>
<sequence length="307" mass="33944">MPVSEQYRQQVALLIQTLPAVAEEKDFALKGGTAINLFVRDMPRLSVDIDLTFLPVMPRDESLAAIKAALLRIKKRIEDSVAGVRVFESRQNDGNLTRLVVQDRNRTQIKIEVTPVLRGCVFAPEIRSVSAAVEDDFGFAEIQVVSFADLYAGKIMAALDRQHPRDLFDIRDLLANEGITDELRQGFVVYLISHGRPLAEVIASNQKDIAAEYERNFAGMTAEDVPLAELHAARAQLVEILIGGMPQAHREFLVGFKKGEPDWKKLGLAGAAELPAVKFKQLNLDKLPKDVRAKLVANLAEKLGVAL</sequence>
<dbReference type="Pfam" id="PF08843">
    <property type="entry name" value="AbiEii"/>
    <property type="match status" value="1"/>
</dbReference>
<evidence type="ECO:0000313" key="2">
    <source>
        <dbReference type="Proteomes" id="UP000554520"/>
    </source>
</evidence>
<gene>
    <name evidence="1" type="ORF">FHS21_005021</name>
</gene>
<dbReference type="EMBL" id="JACHXN010000020">
    <property type="protein sequence ID" value="MBB3148573.1"/>
    <property type="molecule type" value="Genomic_DNA"/>
</dbReference>
<comment type="caution">
    <text evidence="1">The sequence shown here is derived from an EMBL/GenBank/DDBJ whole genome shotgun (WGS) entry which is preliminary data.</text>
</comment>
<dbReference type="InterPro" id="IPR014942">
    <property type="entry name" value="AbiEii"/>
</dbReference>
<evidence type="ECO:0000313" key="1">
    <source>
        <dbReference type="EMBL" id="MBB3148573.1"/>
    </source>
</evidence>
<dbReference type="AlphaFoldDB" id="A0A839UFK5"/>
<accession>A0A839UFK5</accession>
<name>A0A839UFK5_9HYPH</name>
<keyword evidence="2" id="KW-1185">Reference proteome</keyword>
<dbReference type="Proteomes" id="UP000554520">
    <property type="component" value="Unassembled WGS sequence"/>
</dbReference>